<dbReference type="PROSITE" id="PS00028">
    <property type="entry name" value="ZINC_FINGER_C2H2_1"/>
    <property type="match status" value="8"/>
</dbReference>
<keyword evidence="9" id="KW-0238">DNA-binding</keyword>
<feature type="compositionally biased region" description="Polar residues" evidence="13">
    <location>
        <begin position="91"/>
        <end position="103"/>
    </location>
</feature>
<evidence type="ECO:0000313" key="16">
    <source>
        <dbReference type="Ensembl" id="ENSPCEP00000011631.1"/>
    </source>
</evidence>
<dbReference type="InterPro" id="IPR013087">
    <property type="entry name" value="Znf_C2H2_type"/>
</dbReference>
<dbReference type="PANTHER" id="PTHR24393:SF157">
    <property type="entry name" value="ZINC FINGER PROTEIN 76"/>
    <property type="match status" value="1"/>
</dbReference>
<dbReference type="FunFam" id="3.30.160.60:FF:000478">
    <property type="entry name" value="Zinc finger protein 133"/>
    <property type="match status" value="1"/>
</dbReference>
<feature type="region of interest" description="Disordered" evidence="13">
    <location>
        <begin position="172"/>
        <end position="192"/>
    </location>
</feature>
<feature type="domain" description="C2H2-type" evidence="14">
    <location>
        <begin position="421"/>
        <end position="448"/>
    </location>
</feature>
<feature type="region of interest" description="Disordered" evidence="13">
    <location>
        <begin position="67"/>
        <end position="123"/>
    </location>
</feature>
<evidence type="ECO:0000256" key="1">
    <source>
        <dbReference type="ARBA" id="ARBA00003767"/>
    </source>
</evidence>
<evidence type="ECO:0000256" key="7">
    <source>
        <dbReference type="ARBA" id="ARBA00022833"/>
    </source>
</evidence>
<feature type="domain" description="C2H2-type" evidence="14">
    <location>
        <begin position="309"/>
        <end position="336"/>
    </location>
</feature>
<keyword evidence="17" id="KW-1185">Reference proteome</keyword>
<dbReference type="SMART" id="SM00355">
    <property type="entry name" value="ZnF_C2H2"/>
    <property type="match status" value="9"/>
</dbReference>
<evidence type="ECO:0000259" key="15">
    <source>
        <dbReference type="PROSITE" id="PS50805"/>
    </source>
</evidence>
<keyword evidence="6 12" id="KW-0863">Zinc-finger</keyword>
<dbReference type="GO" id="GO:0000978">
    <property type="term" value="F:RNA polymerase II cis-regulatory region sequence-specific DNA binding"/>
    <property type="evidence" value="ECO:0007669"/>
    <property type="project" value="TreeGrafter"/>
</dbReference>
<dbReference type="Gene3D" id="3.30.160.60">
    <property type="entry name" value="Classic Zinc Finger"/>
    <property type="match status" value="9"/>
</dbReference>
<evidence type="ECO:0000259" key="14">
    <source>
        <dbReference type="PROSITE" id="PS50157"/>
    </source>
</evidence>
<protein>
    <submittedName>
        <fullName evidence="16">Uncharacterized protein</fullName>
    </submittedName>
</protein>
<dbReference type="Pfam" id="PF00096">
    <property type="entry name" value="zf-C2H2"/>
    <property type="match status" value="9"/>
</dbReference>
<feature type="domain" description="KRAB" evidence="15">
    <location>
        <begin position="13"/>
        <end position="84"/>
    </location>
</feature>
<feature type="domain" description="C2H2-type" evidence="14">
    <location>
        <begin position="197"/>
        <end position="224"/>
    </location>
</feature>
<evidence type="ECO:0000313" key="17">
    <source>
        <dbReference type="Proteomes" id="UP000694393"/>
    </source>
</evidence>
<dbReference type="SMART" id="SM00349">
    <property type="entry name" value="KRAB"/>
    <property type="match status" value="1"/>
</dbReference>
<dbReference type="FunFam" id="3.30.160.60:FF:002063">
    <property type="entry name" value="RB associated KRAB zinc finger"/>
    <property type="match status" value="1"/>
</dbReference>
<dbReference type="Pfam" id="PF01352">
    <property type="entry name" value="KRAB"/>
    <property type="match status" value="1"/>
</dbReference>
<evidence type="ECO:0000256" key="11">
    <source>
        <dbReference type="ARBA" id="ARBA00023242"/>
    </source>
</evidence>
<dbReference type="Ensembl" id="ENSPCET00000012019.1">
    <property type="protein sequence ID" value="ENSPCEP00000011631.1"/>
    <property type="gene ID" value="ENSPCEG00000009220.1"/>
</dbReference>
<evidence type="ECO:0000256" key="8">
    <source>
        <dbReference type="ARBA" id="ARBA00023015"/>
    </source>
</evidence>
<dbReference type="FunFam" id="3.30.160.60:FF:002343">
    <property type="entry name" value="Zinc finger protein 33A"/>
    <property type="match status" value="2"/>
</dbReference>
<keyword evidence="5" id="KW-0677">Repeat</keyword>
<keyword evidence="11" id="KW-0539">Nucleus</keyword>
<evidence type="ECO:0000256" key="10">
    <source>
        <dbReference type="ARBA" id="ARBA00023163"/>
    </source>
</evidence>
<sequence>MEMAVEDSAQMPVTFEDVAVYFTAGQGALLDPAQRALYRDVMQENYETVTSLGLSIPKPDLITRLEGGEEPWVPDLPPSEERGTHPDFYTSLGSDPCTNSLSPASDDETVSGNEEGNPWEECPEPVELQGTFLRRAAGNFSHSFEEQKTWSNGHSSEMKLGNNPVMQMDESIQLEGGGNDPQGTTAQKRNHKEKKSYECLECGKSFSRRSDLISHGPMHTGERPYKCSDCGKSYKHSSNLITHRRLHMGERPYKCLHCDKSFTCSSNLISHQRLHTGERPYKCLDCGKSFSQRSALINHGRIHTGERPYKCLDCGKSYKHSSNLNNHRKLHMGERPYKCLDCGKSFVRRSGLIIHERIHTGERPYKCLDCGKSFTQNSYLISHQRLHTGERPYKCLECGKSVSSRSHLISHERIHTGERPYKCLDCGKSYCWSSDLIRHQRMQWEKNQKNAFAVGNALVRSQNIREHSQERNFINAWMMGNFQSPFIPSLMSGNPYGTESLNAWSVEKLLLRDHTLLHIGQPTQELDSVNVWIVGKPSVTEGKD</sequence>
<keyword evidence="7" id="KW-0862">Zinc</keyword>
<comment type="similarity">
    <text evidence="3">Belongs to the krueppel C2H2-type zinc-finger protein family.</text>
</comment>
<keyword evidence="4" id="KW-0479">Metal-binding</keyword>
<feature type="domain" description="C2H2-type" evidence="14">
    <location>
        <begin position="393"/>
        <end position="420"/>
    </location>
</feature>
<dbReference type="AlphaFoldDB" id="A0A8C8RVX6"/>
<comment type="function">
    <text evidence="1">May be involved in transcriptional regulation.</text>
</comment>
<dbReference type="Proteomes" id="UP000694393">
    <property type="component" value="Unplaced"/>
</dbReference>
<dbReference type="GO" id="GO:0001228">
    <property type="term" value="F:DNA-binding transcription activator activity, RNA polymerase II-specific"/>
    <property type="evidence" value="ECO:0007669"/>
    <property type="project" value="TreeGrafter"/>
</dbReference>
<dbReference type="PANTHER" id="PTHR24393">
    <property type="entry name" value="ZINC FINGER PROTEIN"/>
    <property type="match status" value="1"/>
</dbReference>
<evidence type="ECO:0000256" key="6">
    <source>
        <dbReference type="ARBA" id="ARBA00022771"/>
    </source>
</evidence>
<dbReference type="InterPro" id="IPR036051">
    <property type="entry name" value="KRAB_dom_sf"/>
</dbReference>
<dbReference type="GO" id="GO:0005634">
    <property type="term" value="C:nucleus"/>
    <property type="evidence" value="ECO:0007669"/>
    <property type="project" value="UniProtKB-SubCell"/>
</dbReference>
<feature type="domain" description="C2H2-type" evidence="14">
    <location>
        <begin position="281"/>
        <end position="308"/>
    </location>
</feature>
<dbReference type="FunFam" id="3.30.160.60:FF:000250">
    <property type="entry name" value="zinc finger protein 197 isoform X1"/>
    <property type="match status" value="1"/>
</dbReference>
<dbReference type="FunFam" id="3.30.160.60:FF:000135">
    <property type="entry name" value="Zinc finger protein 358"/>
    <property type="match status" value="1"/>
</dbReference>
<evidence type="ECO:0000256" key="4">
    <source>
        <dbReference type="ARBA" id="ARBA00022723"/>
    </source>
</evidence>
<keyword evidence="8" id="KW-0805">Transcription regulation</keyword>
<keyword evidence="10" id="KW-0804">Transcription</keyword>
<proteinExistence type="inferred from homology"/>
<evidence type="ECO:0000256" key="9">
    <source>
        <dbReference type="ARBA" id="ARBA00023125"/>
    </source>
</evidence>
<dbReference type="CDD" id="cd07765">
    <property type="entry name" value="KRAB_A-box"/>
    <property type="match status" value="1"/>
</dbReference>
<comment type="subcellular location">
    <subcellularLocation>
        <location evidence="2">Nucleus</location>
    </subcellularLocation>
</comment>
<reference evidence="16" key="2">
    <citation type="submission" date="2025-09" db="UniProtKB">
        <authorList>
            <consortium name="Ensembl"/>
        </authorList>
    </citation>
    <scope>IDENTIFICATION</scope>
</reference>
<dbReference type="PROSITE" id="PS50805">
    <property type="entry name" value="KRAB"/>
    <property type="match status" value="1"/>
</dbReference>
<dbReference type="SUPFAM" id="SSF109640">
    <property type="entry name" value="KRAB domain (Kruppel-associated box)"/>
    <property type="match status" value="1"/>
</dbReference>
<evidence type="ECO:0000256" key="13">
    <source>
        <dbReference type="SAM" id="MobiDB-lite"/>
    </source>
</evidence>
<accession>A0A8C8RVX6</accession>
<feature type="domain" description="C2H2-type" evidence="14">
    <location>
        <begin position="337"/>
        <end position="364"/>
    </location>
</feature>
<feature type="domain" description="C2H2-type" evidence="14">
    <location>
        <begin position="225"/>
        <end position="252"/>
    </location>
</feature>
<dbReference type="InterPro" id="IPR001909">
    <property type="entry name" value="KRAB"/>
</dbReference>
<dbReference type="PROSITE" id="PS50157">
    <property type="entry name" value="ZINC_FINGER_C2H2_2"/>
    <property type="match status" value="9"/>
</dbReference>
<evidence type="ECO:0000256" key="5">
    <source>
        <dbReference type="ARBA" id="ARBA00022737"/>
    </source>
</evidence>
<evidence type="ECO:0000256" key="3">
    <source>
        <dbReference type="ARBA" id="ARBA00006991"/>
    </source>
</evidence>
<dbReference type="SUPFAM" id="SSF57667">
    <property type="entry name" value="beta-beta-alpha zinc fingers"/>
    <property type="match status" value="5"/>
</dbReference>
<dbReference type="FunFam" id="3.30.160.60:FF:000358">
    <property type="entry name" value="zinc finger protein 24"/>
    <property type="match status" value="2"/>
</dbReference>
<dbReference type="FunFam" id="3.30.160.60:FF:000987">
    <property type="entry name" value="Zinc finger protein 275"/>
    <property type="match status" value="1"/>
</dbReference>
<dbReference type="Gene3D" id="6.10.140.140">
    <property type="match status" value="1"/>
</dbReference>
<evidence type="ECO:0000256" key="2">
    <source>
        <dbReference type="ARBA" id="ARBA00004123"/>
    </source>
</evidence>
<reference evidence="16" key="1">
    <citation type="submission" date="2025-08" db="UniProtKB">
        <authorList>
            <consortium name="Ensembl"/>
        </authorList>
    </citation>
    <scope>IDENTIFICATION</scope>
</reference>
<dbReference type="InterPro" id="IPR036236">
    <property type="entry name" value="Znf_C2H2_sf"/>
</dbReference>
<organism evidence="16 17">
    <name type="scientific">Pelusios castaneus</name>
    <name type="common">West African mud turtle</name>
    <dbReference type="NCBI Taxonomy" id="367368"/>
    <lineage>
        <taxon>Eukaryota</taxon>
        <taxon>Metazoa</taxon>
        <taxon>Chordata</taxon>
        <taxon>Craniata</taxon>
        <taxon>Vertebrata</taxon>
        <taxon>Euteleostomi</taxon>
        <taxon>Archelosauria</taxon>
        <taxon>Testudinata</taxon>
        <taxon>Testudines</taxon>
        <taxon>Pleurodira</taxon>
        <taxon>Pelomedusidae</taxon>
        <taxon>Pelusios</taxon>
    </lineage>
</organism>
<evidence type="ECO:0000256" key="12">
    <source>
        <dbReference type="PROSITE-ProRule" id="PRU00042"/>
    </source>
</evidence>
<feature type="domain" description="C2H2-type" evidence="14">
    <location>
        <begin position="253"/>
        <end position="280"/>
    </location>
</feature>
<dbReference type="GO" id="GO:0008270">
    <property type="term" value="F:zinc ion binding"/>
    <property type="evidence" value="ECO:0007669"/>
    <property type="project" value="UniProtKB-KW"/>
</dbReference>
<feature type="domain" description="C2H2-type" evidence="14">
    <location>
        <begin position="365"/>
        <end position="392"/>
    </location>
</feature>
<name>A0A8C8RVX6_9SAUR</name>